<dbReference type="PANTHER" id="PTHR43712:SF2">
    <property type="entry name" value="O-METHYLTRANSFERASE CICE"/>
    <property type="match status" value="1"/>
</dbReference>
<evidence type="ECO:0000259" key="4">
    <source>
        <dbReference type="Pfam" id="PF08100"/>
    </source>
</evidence>
<dbReference type="STRING" id="554155.C5FLT8"/>
<dbReference type="OrthoDB" id="4196502at2759"/>
<dbReference type="PANTHER" id="PTHR43712">
    <property type="entry name" value="PUTATIVE (AFU_ORTHOLOGUE AFUA_4G14580)-RELATED"/>
    <property type="match status" value="1"/>
</dbReference>
<dbReference type="HOGENOM" id="CLU_005533_0_1_1"/>
<name>C5FLT8_ARTOC</name>
<evidence type="ECO:0000313" key="5">
    <source>
        <dbReference type="EMBL" id="EEQ30660.1"/>
    </source>
</evidence>
<keyword evidence="3" id="KW-0949">S-adenosyl-L-methionine</keyword>
<dbReference type="SUPFAM" id="SSF53335">
    <property type="entry name" value="S-adenosyl-L-methionine-dependent methyltransferases"/>
    <property type="match status" value="1"/>
</dbReference>
<evidence type="ECO:0000256" key="1">
    <source>
        <dbReference type="ARBA" id="ARBA00022603"/>
    </source>
</evidence>
<reference evidence="6" key="1">
    <citation type="journal article" date="2012" name="MBio">
        <title>Comparative genome analysis of Trichophyton rubrum and related dermatophytes reveals candidate genes involved in infection.</title>
        <authorList>
            <person name="Martinez D.A."/>
            <person name="Oliver B.G."/>
            <person name="Graeser Y."/>
            <person name="Goldberg J.M."/>
            <person name="Li W."/>
            <person name="Martinez-Rossi N.M."/>
            <person name="Monod M."/>
            <person name="Shelest E."/>
            <person name="Barton R.C."/>
            <person name="Birch E."/>
            <person name="Brakhage A.A."/>
            <person name="Chen Z."/>
            <person name="Gurr S.J."/>
            <person name="Heiman D."/>
            <person name="Heitman J."/>
            <person name="Kosti I."/>
            <person name="Rossi A."/>
            <person name="Saif S."/>
            <person name="Samalova M."/>
            <person name="Saunders C.W."/>
            <person name="Shea T."/>
            <person name="Summerbell R.C."/>
            <person name="Xu J."/>
            <person name="Young S."/>
            <person name="Zeng Q."/>
            <person name="Birren B.W."/>
            <person name="Cuomo C.A."/>
            <person name="White T.C."/>
        </authorList>
    </citation>
    <scope>NUCLEOTIDE SEQUENCE [LARGE SCALE GENOMIC DNA]</scope>
    <source>
        <strain evidence="6">ATCC MYA-4605 / CBS 113480</strain>
    </source>
</reference>
<evidence type="ECO:0000256" key="3">
    <source>
        <dbReference type="ARBA" id="ARBA00022691"/>
    </source>
</evidence>
<keyword evidence="6" id="KW-1185">Reference proteome</keyword>
<dbReference type="Proteomes" id="UP000002035">
    <property type="component" value="Unassembled WGS sequence"/>
</dbReference>
<accession>C5FLT8</accession>
<evidence type="ECO:0000256" key="2">
    <source>
        <dbReference type="ARBA" id="ARBA00022679"/>
    </source>
</evidence>
<dbReference type="SUPFAM" id="SSF46785">
    <property type="entry name" value="Winged helix' DNA-binding domain"/>
    <property type="match status" value="1"/>
</dbReference>
<dbReference type="AlphaFoldDB" id="C5FLT8"/>
<dbReference type="Pfam" id="PF08100">
    <property type="entry name" value="Dimerisation"/>
    <property type="match status" value="1"/>
</dbReference>
<dbReference type="EMBL" id="DS995703">
    <property type="protein sequence ID" value="EEQ30660.1"/>
    <property type="molecule type" value="Genomic_DNA"/>
</dbReference>
<sequence length="371" mass="41040">MKDWLTCFISQRASRLNKHLLKLYINNARCSAKLKIGLPPHTVYQAQKPVIAAVGKLVELIQEPSNRLLEVSSQYWESLCLFIAVERKIPDIIASARRTATESLVKKYSAPRESKTRILRCLCSIGIFTEPEPGYFANNHVSKALHENEPLRAYILLFGPDLYTTSDHLPTTLLSKDKGVSYDVDKTAIQNAVGTTKTRWDWLEEKVPMDELRGKNGGYPGAPELVPLLEKAHENVNSSLTVGGSINGNVSNDAVQADSLQPDLHSRPEHAIFGIAMIGGGEITGLSSLREATVVDVGGGAGGFSMQLWQRYASLKFVVQDREPVLLQAQKNVWPKALPAALSGGRVTFMPHGFFQDPINGAEVYWLRYIM</sequence>
<feature type="domain" description="O-methyltransferase dimerisation" evidence="4">
    <location>
        <begin position="70"/>
        <end position="147"/>
    </location>
</feature>
<dbReference type="InterPro" id="IPR016461">
    <property type="entry name" value="COMT-like"/>
</dbReference>
<dbReference type="GO" id="GO:0008168">
    <property type="term" value="F:methyltransferase activity"/>
    <property type="evidence" value="ECO:0007669"/>
    <property type="project" value="UniProtKB-KW"/>
</dbReference>
<dbReference type="GO" id="GO:0046983">
    <property type="term" value="F:protein dimerization activity"/>
    <property type="evidence" value="ECO:0007669"/>
    <property type="project" value="InterPro"/>
</dbReference>
<dbReference type="OMA" id="HYANNAT"/>
<dbReference type="RefSeq" id="XP_002847973.1">
    <property type="nucleotide sequence ID" value="XM_002847927.1"/>
</dbReference>
<dbReference type="GeneID" id="9229295"/>
<dbReference type="GO" id="GO:0032259">
    <property type="term" value="P:methylation"/>
    <property type="evidence" value="ECO:0007669"/>
    <property type="project" value="UniProtKB-KW"/>
</dbReference>
<protein>
    <recommendedName>
        <fullName evidence="4">O-methyltransferase dimerisation domain-containing protein</fullName>
    </recommendedName>
</protein>
<dbReference type="eggNOG" id="KOG3178">
    <property type="taxonomic scope" value="Eukaryota"/>
</dbReference>
<dbReference type="InterPro" id="IPR029063">
    <property type="entry name" value="SAM-dependent_MTases_sf"/>
</dbReference>
<dbReference type="InterPro" id="IPR012967">
    <property type="entry name" value="COMT_dimerisation"/>
</dbReference>
<dbReference type="PROSITE" id="PS51683">
    <property type="entry name" value="SAM_OMT_II"/>
    <property type="match status" value="1"/>
</dbReference>
<dbReference type="InterPro" id="IPR036390">
    <property type="entry name" value="WH_DNA-bd_sf"/>
</dbReference>
<dbReference type="Gene3D" id="3.40.50.150">
    <property type="entry name" value="Vaccinia Virus protein VP39"/>
    <property type="match status" value="1"/>
</dbReference>
<keyword evidence="2" id="KW-0808">Transferase</keyword>
<dbReference type="InterPro" id="IPR036388">
    <property type="entry name" value="WH-like_DNA-bd_sf"/>
</dbReference>
<gene>
    <name evidence="5" type="ORF">MCYG_03479</name>
</gene>
<evidence type="ECO:0000313" key="6">
    <source>
        <dbReference type="Proteomes" id="UP000002035"/>
    </source>
</evidence>
<keyword evidence="1" id="KW-0489">Methyltransferase</keyword>
<proteinExistence type="predicted"/>
<dbReference type="VEuPathDB" id="FungiDB:MCYG_03479"/>
<organism evidence="5 6">
    <name type="scientific">Arthroderma otae (strain ATCC MYA-4605 / CBS 113480)</name>
    <name type="common">Microsporum canis</name>
    <dbReference type="NCBI Taxonomy" id="554155"/>
    <lineage>
        <taxon>Eukaryota</taxon>
        <taxon>Fungi</taxon>
        <taxon>Dikarya</taxon>
        <taxon>Ascomycota</taxon>
        <taxon>Pezizomycotina</taxon>
        <taxon>Eurotiomycetes</taxon>
        <taxon>Eurotiomycetidae</taxon>
        <taxon>Onygenales</taxon>
        <taxon>Arthrodermataceae</taxon>
        <taxon>Microsporum</taxon>
    </lineage>
</organism>
<dbReference type="Gene3D" id="1.10.10.10">
    <property type="entry name" value="Winged helix-like DNA-binding domain superfamily/Winged helix DNA-binding domain"/>
    <property type="match status" value="1"/>
</dbReference>